<dbReference type="Proteomes" id="UP000003971">
    <property type="component" value="Chromosome"/>
</dbReference>
<dbReference type="Pfam" id="PF01037">
    <property type="entry name" value="AsnC_trans_reg"/>
    <property type="match status" value="1"/>
</dbReference>
<dbReference type="PANTHER" id="PTHR30154">
    <property type="entry name" value="LEUCINE-RESPONSIVE REGULATORY PROTEIN"/>
    <property type="match status" value="1"/>
</dbReference>
<evidence type="ECO:0000256" key="1">
    <source>
        <dbReference type="ARBA" id="ARBA00023015"/>
    </source>
</evidence>
<keyword evidence="3" id="KW-0804">Transcription</keyword>
<dbReference type="PROSITE" id="PS00519">
    <property type="entry name" value="HTH_ASNC_1"/>
    <property type="match status" value="1"/>
</dbReference>
<dbReference type="PRINTS" id="PR00033">
    <property type="entry name" value="HTHASNC"/>
</dbReference>
<dbReference type="SMART" id="SM00344">
    <property type="entry name" value="HTH_ASNC"/>
    <property type="match status" value="1"/>
</dbReference>
<accession>A0AAJ8WUF3</accession>
<name>A0AAJ8WUF3_SALET</name>
<dbReference type="GO" id="GO:0043565">
    <property type="term" value="F:sequence-specific DNA binding"/>
    <property type="evidence" value="ECO:0007669"/>
    <property type="project" value="InterPro"/>
</dbReference>
<dbReference type="GO" id="GO:0043200">
    <property type="term" value="P:response to amino acid"/>
    <property type="evidence" value="ECO:0007669"/>
    <property type="project" value="TreeGrafter"/>
</dbReference>
<dbReference type="InterPro" id="IPR019888">
    <property type="entry name" value="Tscrpt_reg_AsnC-like"/>
</dbReference>
<protein>
    <submittedName>
        <fullName evidence="5">Transcriptional regulator</fullName>
    </submittedName>
</protein>
<dbReference type="GO" id="GO:0005829">
    <property type="term" value="C:cytosol"/>
    <property type="evidence" value="ECO:0007669"/>
    <property type="project" value="TreeGrafter"/>
</dbReference>
<dbReference type="InterPro" id="IPR036390">
    <property type="entry name" value="WH_DNA-bd_sf"/>
</dbReference>
<evidence type="ECO:0000256" key="2">
    <source>
        <dbReference type="ARBA" id="ARBA00023125"/>
    </source>
</evidence>
<dbReference type="InterPro" id="IPR011008">
    <property type="entry name" value="Dimeric_a/b-barrel"/>
</dbReference>
<organism evidence="5 6">
    <name type="scientific">Salmonella enterica subsp. enterica serovar Choleraesuis str. SCSA50</name>
    <dbReference type="NCBI Taxonomy" id="904139"/>
    <lineage>
        <taxon>Bacteria</taxon>
        <taxon>Pseudomonadati</taxon>
        <taxon>Pseudomonadota</taxon>
        <taxon>Gammaproteobacteria</taxon>
        <taxon>Enterobacterales</taxon>
        <taxon>Enterobacteriaceae</taxon>
        <taxon>Salmonella</taxon>
    </lineage>
</organism>
<dbReference type="SUPFAM" id="SSF54909">
    <property type="entry name" value="Dimeric alpha+beta barrel"/>
    <property type="match status" value="1"/>
</dbReference>
<dbReference type="Gene3D" id="3.30.70.920">
    <property type="match status" value="1"/>
</dbReference>
<keyword evidence="2" id="KW-0238">DNA-binding</keyword>
<sequence>MRFCFPMTEYLDDKDKELLKEIQKDCAQTLWQLAYKVGLTPTPCFKRLKKLKDRGGIIGQFALLDKEKLGLSLNVFIMINISEEQYASISEEIKSMPEVIAFYRISGSFNYLMHTVFTDMNDYYSFYEKIILTNSSISGSASSFVLEQIKETNELPV</sequence>
<dbReference type="EMBL" id="CM001062">
    <property type="protein sequence ID" value="EFZ04897.1"/>
    <property type="molecule type" value="Genomic_DNA"/>
</dbReference>
<dbReference type="InterPro" id="IPR019887">
    <property type="entry name" value="Tscrpt_reg_AsnC/Lrp_C"/>
</dbReference>
<proteinExistence type="predicted"/>
<evidence type="ECO:0000259" key="4">
    <source>
        <dbReference type="PROSITE" id="PS50956"/>
    </source>
</evidence>
<gene>
    <name evidence="5" type="primary">tinR</name>
    <name evidence="5" type="ORF">SCA50_0322</name>
</gene>
<dbReference type="AlphaFoldDB" id="A0AAJ8WUF3"/>
<keyword evidence="1" id="KW-0805">Transcription regulation</keyword>
<dbReference type="InterPro" id="IPR000485">
    <property type="entry name" value="AsnC-type_HTH_dom"/>
</dbReference>
<feature type="domain" description="HTH asnC-type" evidence="4">
    <location>
        <begin position="11"/>
        <end position="72"/>
    </location>
</feature>
<dbReference type="Pfam" id="PF13412">
    <property type="entry name" value="HTH_24"/>
    <property type="match status" value="1"/>
</dbReference>
<dbReference type="SUPFAM" id="SSF46785">
    <property type="entry name" value="Winged helix' DNA-binding domain"/>
    <property type="match status" value="1"/>
</dbReference>
<dbReference type="InterPro" id="IPR019885">
    <property type="entry name" value="Tscrpt_reg_HTH_AsnC-type_CS"/>
</dbReference>
<dbReference type="Gene3D" id="1.10.10.10">
    <property type="entry name" value="Winged helix-like DNA-binding domain superfamily/Winged helix DNA-binding domain"/>
    <property type="match status" value="1"/>
</dbReference>
<dbReference type="PROSITE" id="PS50956">
    <property type="entry name" value="HTH_ASNC_2"/>
    <property type="match status" value="1"/>
</dbReference>
<evidence type="ECO:0000313" key="6">
    <source>
        <dbReference type="Proteomes" id="UP000003971"/>
    </source>
</evidence>
<dbReference type="PANTHER" id="PTHR30154:SF17">
    <property type="entry name" value="DNA-BINDING TRANSCRIPTIONAL ACTIVATOR DECR"/>
    <property type="match status" value="1"/>
</dbReference>
<reference evidence="5 6" key="1">
    <citation type="journal article" date="2011" name="J. Bacteriol.">
        <title>Genome sequences of Salmonella enterica serovar typhimurium, Choleraesuis, Dublin, and Gallinarum strains of well- defined virulence in food-producing animals.</title>
        <authorList>
            <person name="Richardson E.J."/>
            <person name="Limaye B."/>
            <person name="Inamdar H."/>
            <person name="Datta A."/>
            <person name="Manjari K.S."/>
            <person name="Pullinger G.D."/>
            <person name="Thomson N.R."/>
            <person name="Joshi R.R."/>
            <person name="Watson M."/>
            <person name="Stevens M.P."/>
        </authorList>
    </citation>
    <scope>NUCLEOTIDE SEQUENCE [LARGE SCALE GENOMIC DNA]</scope>
    <source>
        <strain evidence="5">A50</strain>
    </source>
</reference>
<evidence type="ECO:0000313" key="5">
    <source>
        <dbReference type="EMBL" id="EFZ04897.1"/>
    </source>
</evidence>
<dbReference type="InterPro" id="IPR036388">
    <property type="entry name" value="WH-like_DNA-bd_sf"/>
</dbReference>
<evidence type="ECO:0000256" key="3">
    <source>
        <dbReference type="ARBA" id="ARBA00023163"/>
    </source>
</evidence>